<accession>A0A6J7DF25</accession>
<protein>
    <submittedName>
        <fullName evidence="1">Unannotated protein</fullName>
    </submittedName>
</protein>
<sequence length="207" mass="21278">MEAIRGSVTEELAAELPGIGILWVPVEGAARPDSLGLQLELDHAADRITGATAVLATTEPIAAHYRALRAQLGMDPDSGSGTLESIVRRRLLEGGFRPAGIPGDALALATLETGVPLWALALEPVEAEAGELAAGPALSLDVDKQTGAVSIFNGELPVCVLFGEPVAEAVVSKKCRSYVVVALVAPGVLAEVCALALERAAELCQSP</sequence>
<reference evidence="1" key="1">
    <citation type="submission" date="2020-05" db="EMBL/GenBank/DDBJ databases">
        <authorList>
            <person name="Chiriac C."/>
            <person name="Salcher M."/>
            <person name="Ghai R."/>
            <person name="Kavagutti S V."/>
        </authorList>
    </citation>
    <scope>NUCLEOTIDE SEQUENCE</scope>
</reference>
<gene>
    <name evidence="1" type="ORF">UFOPK3444_00533</name>
</gene>
<organism evidence="1">
    <name type="scientific">freshwater metagenome</name>
    <dbReference type="NCBI Taxonomy" id="449393"/>
    <lineage>
        <taxon>unclassified sequences</taxon>
        <taxon>metagenomes</taxon>
        <taxon>ecological metagenomes</taxon>
    </lineage>
</organism>
<dbReference type="AlphaFoldDB" id="A0A6J7DF25"/>
<name>A0A6J7DF25_9ZZZZ</name>
<dbReference type="EMBL" id="CAFBLU010000006">
    <property type="protein sequence ID" value="CAB4867465.1"/>
    <property type="molecule type" value="Genomic_DNA"/>
</dbReference>
<evidence type="ECO:0000313" key="1">
    <source>
        <dbReference type="EMBL" id="CAB4867465.1"/>
    </source>
</evidence>
<proteinExistence type="predicted"/>